<dbReference type="PANTHER" id="PTHR43537">
    <property type="entry name" value="TRANSCRIPTIONAL REGULATOR, GNTR FAMILY"/>
    <property type="match status" value="1"/>
</dbReference>
<dbReference type="PANTHER" id="PTHR43537:SF39">
    <property type="entry name" value="HTH-TYPE TRANSCRIPTIONAL REGULATOR MCBR"/>
    <property type="match status" value="1"/>
</dbReference>
<dbReference type="SUPFAM" id="SSF48008">
    <property type="entry name" value="GntR ligand-binding domain-like"/>
    <property type="match status" value="1"/>
</dbReference>
<accession>A0ABS5EY73</accession>
<dbReference type="SMART" id="SM00895">
    <property type="entry name" value="FCD"/>
    <property type="match status" value="1"/>
</dbReference>
<dbReference type="Pfam" id="PF00392">
    <property type="entry name" value="GntR"/>
    <property type="match status" value="1"/>
</dbReference>
<dbReference type="EMBL" id="JAAGBB010000013">
    <property type="protein sequence ID" value="MBR0665247.1"/>
    <property type="molecule type" value="Genomic_DNA"/>
</dbReference>
<dbReference type="InterPro" id="IPR036390">
    <property type="entry name" value="WH_DNA-bd_sf"/>
</dbReference>
<proteinExistence type="predicted"/>
<dbReference type="InterPro" id="IPR036388">
    <property type="entry name" value="WH-like_DNA-bd_sf"/>
</dbReference>
<feature type="region of interest" description="Disordered" evidence="4">
    <location>
        <begin position="1"/>
        <end position="26"/>
    </location>
</feature>
<dbReference type="InterPro" id="IPR000524">
    <property type="entry name" value="Tscrpt_reg_HTH_GntR"/>
</dbReference>
<dbReference type="PROSITE" id="PS50949">
    <property type="entry name" value="HTH_GNTR"/>
    <property type="match status" value="1"/>
</dbReference>
<reference evidence="7" key="1">
    <citation type="journal article" date="2021" name="Syst. Appl. Microbiol.">
        <title>Roseomonas hellenica sp. nov., isolated from roots of wild-growing Alkanna tinctoria.</title>
        <authorList>
            <person name="Rat A."/>
            <person name="Naranjo H.D."/>
            <person name="Lebbe L."/>
            <person name="Cnockaert M."/>
            <person name="Krigas N."/>
            <person name="Grigoriadou K."/>
            <person name="Maloupa E."/>
            <person name="Willems A."/>
        </authorList>
    </citation>
    <scope>NUCLEOTIDE SEQUENCE [LARGE SCALE GENOMIC DNA]</scope>
    <source>
        <strain evidence="7">LMG 31523</strain>
    </source>
</reference>
<keyword evidence="1" id="KW-0805">Transcription regulation</keyword>
<gene>
    <name evidence="6" type="ORF">GXW71_12855</name>
</gene>
<keyword evidence="3" id="KW-0804">Transcription</keyword>
<dbReference type="Proteomes" id="UP001196870">
    <property type="component" value="Unassembled WGS sequence"/>
</dbReference>
<evidence type="ECO:0000256" key="4">
    <source>
        <dbReference type="SAM" id="MobiDB-lite"/>
    </source>
</evidence>
<evidence type="ECO:0000313" key="6">
    <source>
        <dbReference type="EMBL" id="MBR0665247.1"/>
    </source>
</evidence>
<keyword evidence="7" id="KW-1185">Reference proteome</keyword>
<evidence type="ECO:0000256" key="2">
    <source>
        <dbReference type="ARBA" id="ARBA00023125"/>
    </source>
</evidence>
<comment type="caution">
    <text evidence="6">The sequence shown here is derived from an EMBL/GenBank/DDBJ whole genome shotgun (WGS) entry which is preliminary data.</text>
</comment>
<dbReference type="InterPro" id="IPR011711">
    <property type="entry name" value="GntR_C"/>
</dbReference>
<feature type="compositionally biased region" description="Basic residues" evidence="4">
    <location>
        <begin position="1"/>
        <end position="10"/>
    </location>
</feature>
<sequence>MDHPPRRPRPARGPSRSAPGDGGSFGFLTPIGRENFTGRVYAELRNALMEGRMRPGQRLKIRDLAQSLSVSETPVREAVMQLVRERALRMEQARAITVAGLTLAQYLELREVRMALESMAAAAAATRITEAGIRALERAHAELVRAETAGDAPVAIGANWRFHHGLYRAAAMPELLGVIEGIWLRNGPMLNHLYPHARPTYPGRHRHLDILDGLRARDAAATRAAVIADTVEGGAGLVALLRRMEEGATAAPASPPPRKRQS</sequence>
<evidence type="ECO:0000256" key="3">
    <source>
        <dbReference type="ARBA" id="ARBA00023163"/>
    </source>
</evidence>
<name>A0ABS5EY73_9PROT</name>
<evidence type="ECO:0000256" key="1">
    <source>
        <dbReference type="ARBA" id="ARBA00023015"/>
    </source>
</evidence>
<dbReference type="Pfam" id="PF07729">
    <property type="entry name" value="FCD"/>
    <property type="match status" value="1"/>
</dbReference>
<protein>
    <submittedName>
        <fullName evidence="6">GntR family transcriptional regulator</fullName>
    </submittedName>
</protein>
<keyword evidence="2" id="KW-0238">DNA-binding</keyword>
<dbReference type="Gene3D" id="1.20.120.530">
    <property type="entry name" value="GntR ligand-binding domain-like"/>
    <property type="match status" value="1"/>
</dbReference>
<organism evidence="6 7">
    <name type="scientific">Plastoroseomonas hellenica</name>
    <dbReference type="NCBI Taxonomy" id="2687306"/>
    <lineage>
        <taxon>Bacteria</taxon>
        <taxon>Pseudomonadati</taxon>
        <taxon>Pseudomonadota</taxon>
        <taxon>Alphaproteobacteria</taxon>
        <taxon>Acetobacterales</taxon>
        <taxon>Acetobacteraceae</taxon>
        <taxon>Plastoroseomonas</taxon>
    </lineage>
</organism>
<dbReference type="SUPFAM" id="SSF46785">
    <property type="entry name" value="Winged helix' DNA-binding domain"/>
    <property type="match status" value="1"/>
</dbReference>
<dbReference type="SMART" id="SM00345">
    <property type="entry name" value="HTH_GNTR"/>
    <property type="match status" value="1"/>
</dbReference>
<feature type="domain" description="HTH gntR-type" evidence="5">
    <location>
        <begin position="34"/>
        <end position="101"/>
    </location>
</feature>
<dbReference type="InterPro" id="IPR008920">
    <property type="entry name" value="TF_FadR/GntR_C"/>
</dbReference>
<evidence type="ECO:0000259" key="5">
    <source>
        <dbReference type="PROSITE" id="PS50949"/>
    </source>
</evidence>
<dbReference type="Gene3D" id="1.10.10.10">
    <property type="entry name" value="Winged helix-like DNA-binding domain superfamily/Winged helix DNA-binding domain"/>
    <property type="match status" value="1"/>
</dbReference>
<evidence type="ECO:0000313" key="7">
    <source>
        <dbReference type="Proteomes" id="UP001196870"/>
    </source>
</evidence>